<dbReference type="SUPFAM" id="SSF48350">
    <property type="entry name" value="GTPase activation domain, GAP"/>
    <property type="match status" value="1"/>
</dbReference>
<dbReference type="InParanoid" id="A0A7R8YWH7"/>
<feature type="compositionally biased region" description="Basic and acidic residues" evidence="2">
    <location>
        <begin position="111"/>
        <end position="121"/>
    </location>
</feature>
<dbReference type="GO" id="GO:0005096">
    <property type="term" value="F:GTPase activator activity"/>
    <property type="evidence" value="ECO:0007669"/>
    <property type="project" value="TreeGrafter"/>
</dbReference>
<dbReference type="CDD" id="cd00159">
    <property type="entry name" value="RhoGAP"/>
    <property type="match status" value="1"/>
</dbReference>
<dbReference type="AlphaFoldDB" id="A0A7R8YWH7"/>
<feature type="coiled-coil region" evidence="1">
    <location>
        <begin position="48"/>
        <end position="82"/>
    </location>
</feature>
<feature type="domain" description="Rho-GAP" evidence="3">
    <location>
        <begin position="164"/>
        <end position="363"/>
    </location>
</feature>
<evidence type="ECO:0000256" key="1">
    <source>
        <dbReference type="SAM" id="Coils"/>
    </source>
</evidence>
<dbReference type="GO" id="GO:0007264">
    <property type="term" value="P:small GTPase-mediated signal transduction"/>
    <property type="evidence" value="ECO:0007669"/>
    <property type="project" value="TreeGrafter"/>
</dbReference>
<evidence type="ECO:0000313" key="5">
    <source>
        <dbReference type="Proteomes" id="UP000594454"/>
    </source>
</evidence>
<dbReference type="OrthoDB" id="79452at2759"/>
<accession>A0A7R8YWH7</accession>
<dbReference type="Gene3D" id="1.10.555.10">
    <property type="entry name" value="Rho GTPase activation protein"/>
    <property type="match status" value="1"/>
</dbReference>
<keyword evidence="1" id="KW-0175">Coiled coil</keyword>
<feature type="region of interest" description="Disordered" evidence="2">
    <location>
        <begin position="1"/>
        <end position="23"/>
    </location>
</feature>
<organism evidence="4 5">
    <name type="scientific">Hermetia illucens</name>
    <name type="common">Black soldier fly</name>
    <dbReference type="NCBI Taxonomy" id="343691"/>
    <lineage>
        <taxon>Eukaryota</taxon>
        <taxon>Metazoa</taxon>
        <taxon>Ecdysozoa</taxon>
        <taxon>Arthropoda</taxon>
        <taxon>Hexapoda</taxon>
        <taxon>Insecta</taxon>
        <taxon>Pterygota</taxon>
        <taxon>Neoptera</taxon>
        <taxon>Endopterygota</taxon>
        <taxon>Diptera</taxon>
        <taxon>Brachycera</taxon>
        <taxon>Stratiomyomorpha</taxon>
        <taxon>Stratiomyidae</taxon>
        <taxon>Hermetiinae</taxon>
        <taxon>Hermetia</taxon>
    </lineage>
</organism>
<protein>
    <recommendedName>
        <fullName evidence="3">Rho-GAP domain-containing protein</fullName>
    </recommendedName>
</protein>
<dbReference type="EMBL" id="LR899012">
    <property type="protein sequence ID" value="CAD7087364.1"/>
    <property type="molecule type" value="Genomic_DNA"/>
</dbReference>
<dbReference type="InterPro" id="IPR000198">
    <property type="entry name" value="RhoGAP_dom"/>
</dbReference>
<gene>
    <name evidence="4" type="ORF">HERILL_LOCUS10078</name>
</gene>
<reference evidence="4 5" key="1">
    <citation type="submission" date="2020-11" db="EMBL/GenBank/DDBJ databases">
        <authorList>
            <person name="Wallbank WR R."/>
            <person name="Pardo Diaz C."/>
            <person name="Kozak K."/>
            <person name="Martin S."/>
            <person name="Jiggins C."/>
            <person name="Moest M."/>
            <person name="Warren A I."/>
            <person name="Generalovic N T."/>
            <person name="Byers J.R.P. K."/>
            <person name="Montejo-Kovacevich G."/>
            <person name="Yen C E."/>
        </authorList>
    </citation>
    <scope>NUCLEOTIDE SEQUENCE [LARGE SCALE GENOMIC DNA]</scope>
</reference>
<dbReference type="PANTHER" id="PTHR45808:SF2">
    <property type="entry name" value="RHO GTPASE-ACTIVATING PROTEIN 68F"/>
    <property type="match status" value="1"/>
</dbReference>
<sequence length="387" mass="44722">MPTKTTNSNETMSKKKSIFGSFSDRRSRRSLVYNIREAESLSSDSGSIDPIEEKLDKLSDDLHSLQNTLRAVAHRVKDLEQVISEKQVTAQNVQEGTSPPPQQVAAEAQMQEEKRTKEASLRKRKPTKHDINPNLIADKTKASPPPPPAPRSSTTPTKQKRKKYDLDSVMKHELYRTVPKLIIDCCNLIEDHATIAPFDRVYSLSADWDEIRVVLKTYVEENSNYRKCLDNVKSMHTLANIVKVFLQELKYPVISISEVQAFLGTNMTRWDIASNGEKVDAMQKLMKSLPECNRDTMKYFIRHLRRLCRDYPKQVRSQELAISIAPCLFQMFRQKPKTSQENLRDDYLITYLQYMIDHCDSIFKVNQRTKFRKTLERCISCPGLFNL</sequence>
<evidence type="ECO:0000259" key="3">
    <source>
        <dbReference type="PROSITE" id="PS50238"/>
    </source>
</evidence>
<dbReference type="GO" id="GO:0005737">
    <property type="term" value="C:cytoplasm"/>
    <property type="evidence" value="ECO:0007669"/>
    <property type="project" value="TreeGrafter"/>
</dbReference>
<feature type="compositionally biased region" description="Polar residues" evidence="2">
    <location>
        <begin position="1"/>
        <end position="11"/>
    </location>
</feature>
<dbReference type="SMART" id="SM00324">
    <property type="entry name" value="RhoGAP"/>
    <property type="match status" value="1"/>
</dbReference>
<evidence type="ECO:0000256" key="2">
    <source>
        <dbReference type="SAM" id="MobiDB-lite"/>
    </source>
</evidence>
<name>A0A7R8YWH7_HERIL</name>
<dbReference type="Proteomes" id="UP000594454">
    <property type="component" value="Chromosome 4"/>
</dbReference>
<dbReference type="InterPro" id="IPR008936">
    <property type="entry name" value="Rho_GTPase_activation_prot"/>
</dbReference>
<dbReference type="Pfam" id="PF00620">
    <property type="entry name" value="RhoGAP"/>
    <property type="match status" value="1"/>
</dbReference>
<evidence type="ECO:0000313" key="4">
    <source>
        <dbReference type="EMBL" id="CAD7087364.1"/>
    </source>
</evidence>
<feature type="region of interest" description="Disordered" evidence="2">
    <location>
        <begin position="90"/>
        <end position="164"/>
    </location>
</feature>
<keyword evidence="5" id="KW-1185">Reference proteome</keyword>
<proteinExistence type="predicted"/>
<dbReference type="PANTHER" id="PTHR45808">
    <property type="entry name" value="RHO GTPASE-ACTIVATING PROTEIN 68F"/>
    <property type="match status" value="1"/>
</dbReference>
<dbReference type="PROSITE" id="PS50238">
    <property type="entry name" value="RHOGAP"/>
    <property type="match status" value="1"/>
</dbReference>